<dbReference type="Gene3D" id="1.10.287.130">
    <property type="match status" value="1"/>
</dbReference>
<dbReference type="PROSITE" id="PS50109">
    <property type="entry name" value="HIS_KIN"/>
    <property type="match status" value="1"/>
</dbReference>
<keyword evidence="3" id="KW-0597">Phosphoprotein</keyword>
<dbReference type="EMBL" id="WKKI01000006">
    <property type="protein sequence ID" value="MRX71603.1"/>
    <property type="molecule type" value="Genomic_DNA"/>
</dbReference>
<keyword evidence="8" id="KW-0902">Two-component regulatory system</keyword>
<evidence type="ECO:0000256" key="4">
    <source>
        <dbReference type="ARBA" id="ARBA00022679"/>
    </source>
</evidence>
<evidence type="ECO:0000256" key="5">
    <source>
        <dbReference type="ARBA" id="ARBA00022741"/>
    </source>
</evidence>
<dbReference type="PRINTS" id="PR00344">
    <property type="entry name" value="BCTRLSENSOR"/>
</dbReference>
<dbReference type="SMART" id="SM00388">
    <property type="entry name" value="HisKA"/>
    <property type="match status" value="1"/>
</dbReference>
<dbReference type="GO" id="GO:0000155">
    <property type="term" value="F:phosphorelay sensor kinase activity"/>
    <property type="evidence" value="ECO:0007669"/>
    <property type="project" value="InterPro"/>
</dbReference>
<accession>A0A7X2LYB0</accession>
<sequence>MSEELEQLKQELELYKRIINSLPVSFTYTDQQSGLSFRKKENLDVDSSAQLENFRVSMEFIEKQLKPIADLIPHHIVFVNGAGIITLCNSKAASDLRVCAEDMIGKHIRELLKLEDDKILLLETLKTNKTITNREVLDKNYGIMSTHIIVDSEGNLERAIGLFLFLNEVKQAEKQAMAGRIAAGIAHEIRNPLTTVRGYLQLLQGRLDSETANLLNTLLIPEIDRANKIISDFLRIAKPSQTHIEEIEAHSFFTDYLANFLSSEALLHNASIFYSIDPQLLNSRILGDKDELLQVFINLYRNSVQAAENKPLQTRISIEIKGDNISISFSDNGKGIPASELQYIFDPFYSTKDEGTGLGLSISRKIIENHKGSMSVASSEKGTTFLIELPYVKKP</sequence>
<comment type="catalytic activity">
    <reaction evidence="1">
        <text>ATP + protein L-histidine = ADP + protein N-phospho-L-histidine.</text>
        <dbReference type="EC" id="2.7.13.3"/>
    </reaction>
</comment>
<dbReference type="OrthoDB" id="9815750at2"/>
<keyword evidence="11" id="KW-1185">Reference proteome</keyword>
<keyword evidence="6 10" id="KW-0418">Kinase</keyword>
<dbReference type="GO" id="GO:0005524">
    <property type="term" value="F:ATP binding"/>
    <property type="evidence" value="ECO:0007669"/>
    <property type="project" value="UniProtKB-KW"/>
</dbReference>
<gene>
    <name evidence="10" type="ORF">GJU40_05355</name>
</gene>
<evidence type="ECO:0000313" key="10">
    <source>
        <dbReference type="EMBL" id="MRX71603.1"/>
    </source>
</evidence>
<name>A0A7X2LYB0_9BACI</name>
<dbReference type="SUPFAM" id="SSF55874">
    <property type="entry name" value="ATPase domain of HSP90 chaperone/DNA topoisomerase II/histidine kinase"/>
    <property type="match status" value="1"/>
</dbReference>
<evidence type="ECO:0000256" key="3">
    <source>
        <dbReference type="ARBA" id="ARBA00022553"/>
    </source>
</evidence>
<protein>
    <recommendedName>
        <fullName evidence="2">histidine kinase</fullName>
        <ecNumber evidence="2">2.7.13.3</ecNumber>
    </recommendedName>
</protein>
<dbReference type="CDD" id="cd00082">
    <property type="entry name" value="HisKA"/>
    <property type="match status" value="1"/>
</dbReference>
<dbReference type="EC" id="2.7.13.3" evidence="2"/>
<dbReference type="Gene3D" id="3.30.450.20">
    <property type="entry name" value="PAS domain"/>
    <property type="match status" value="1"/>
</dbReference>
<evidence type="ECO:0000313" key="11">
    <source>
        <dbReference type="Proteomes" id="UP000448867"/>
    </source>
</evidence>
<evidence type="ECO:0000256" key="8">
    <source>
        <dbReference type="ARBA" id="ARBA00023012"/>
    </source>
</evidence>
<evidence type="ECO:0000256" key="7">
    <source>
        <dbReference type="ARBA" id="ARBA00022840"/>
    </source>
</evidence>
<dbReference type="PANTHER" id="PTHR43065:SF34">
    <property type="entry name" value="SPORULATION KINASE A"/>
    <property type="match status" value="1"/>
</dbReference>
<dbReference type="InterPro" id="IPR036890">
    <property type="entry name" value="HATPase_C_sf"/>
</dbReference>
<evidence type="ECO:0000256" key="6">
    <source>
        <dbReference type="ARBA" id="ARBA00022777"/>
    </source>
</evidence>
<comment type="caution">
    <text evidence="10">The sequence shown here is derived from an EMBL/GenBank/DDBJ whole genome shotgun (WGS) entry which is preliminary data.</text>
</comment>
<proteinExistence type="predicted"/>
<evidence type="ECO:0000259" key="9">
    <source>
        <dbReference type="PROSITE" id="PS50109"/>
    </source>
</evidence>
<dbReference type="PANTHER" id="PTHR43065">
    <property type="entry name" value="SENSOR HISTIDINE KINASE"/>
    <property type="match status" value="1"/>
</dbReference>
<reference evidence="10 11" key="1">
    <citation type="submission" date="2019-11" db="EMBL/GenBank/DDBJ databases">
        <title>Bacillus lacus genome.</title>
        <authorList>
            <person name="Allen C.J."/>
            <person name="Newman J.D."/>
        </authorList>
    </citation>
    <scope>NUCLEOTIDE SEQUENCE [LARGE SCALE GENOMIC DNA]</scope>
    <source>
        <strain evidence="10 11">KCTC 33946</strain>
    </source>
</reference>
<organism evidence="10 11">
    <name type="scientific">Metabacillus lacus</name>
    <dbReference type="NCBI Taxonomy" id="1983721"/>
    <lineage>
        <taxon>Bacteria</taxon>
        <taxon>Bacillati</taxon>
        <taxon>Bacillota</taxon>
        <taxon>Bacilli</taxon>
        <taxon>Bacillales</taxon>
        <taxon>Bacillaceae</taxon>
        <taxon>Metabacillus</taxon>
    </lineage>
</organism>
<dbReference type="Gene3D" id="3.30.565.10">
    <property type="entry name" value="Histidine kinase-like ATPase, C-terminal domain"/>
    <property type="match status" value="1"/>
</dbReference>
<keyword evidence="5" id="KW-0547">Nucleotide-binding</keyword>
<dbReference type="InterPro" id="IPR003594">
    <property type="entry name" value="HATPase_dom"/>
</dbReference>
<dbReference type="InterPro" id="IPR005467">
    <property type="entry name" value="His_kinase_dom"/>
</dbReference>
<feature type="domain" description="Histidine kinase" evidence="9">
    <location>
        <begin position="184"/>
        <end position="393"/>
    </location>
</feature>
<dbReference type="Pfam" id="PF02518">
    <property type="entry name" value="HATPase_c"/>
    <property type="match status" value="1"/>
</dbReference>
<dbReference type="Proteomes" id="UP000448867">
    <property type="component" value="Unassembled WGS sequence"/>
</dbReference>
<dbReference type="InterPro" id="IPR035965">
    <property type="entry name" value="PAS-like_dom_sf"/>
</dbReference>
<dbReference type="SMART" id="SM00387">
    <property type="entry name" value="HATPase_c"/>
    <property type="match status" value="1"/>
</dbReference>
<dbReference type="AlphaFoldDB" id="A0A7X2LYB0"/>
<dbReference type="SUPFAM" id="SSF55785">
    <property type="entry name" value="PYP-like sensor domain (PAS domain)"/>
    <property type="match status" value="1"/>
</dbReference>
<dbReference type="SUPFAM" id="SSF47384">
    <property type="entry name" value="Homodimeric domain of signal transducing histidine kinase"/>
    <property type="match status" value="1"/>
</dbReference>
<dbReference type="RefSeq" id="WP_154306743.1">
    <property type="nucleotide sequence ID" value="NZ_WKKI01000006.1"/>
</dbReference>
<dbReference type="InterPro" id="IPR004358">
    <property type="entry name" value="Sig_transdc_His_kin-like_C"/>
</dbReference>
<evidence type="ECO:0000256" key="1">
    <source>
        <dbReference type="ARBA" id="ARBA00000085"/>
    </source>
</evidence>
<dbReference type="Pfam" id="PF00512">
    <property type="entry name" value="HisKA"/>
    <property type="match status" value="1"/>
</dbReference>
<keyword evidence="7" id="KW-0067">ATP-binding</keyword>
<dbReference type="InterPro" id="IPR036097">
    <property type="entry name" value="HisK_dim/P_sf"/>
</dbReference>
<evidence type="ECO:0000256" key="2">
    <source>
        <dbReference type="ARBA" id="ARBA00012438"/>
    </source>
</evidence>
<keyword evidence="4" id="KW-0808">Transferase</keyword>
<dbReference type="InterPro" id="IPR003661">
    <property type="entry name" value="HisK_dim/P_dom"/>
</dbReference>